<proteinExistence type="predicted"/>
<reference evidence="3" key="1">
    <citation type="submission" date="2016-07" db="EMBL/GenBank/DDBJ databases">
        <authorList>
            <person name="Florea S."/>
            <person name="Webb J.S."/>
            <person name="Jaromczyk J."/>
            <person name="Schardl C.L."/>
        </authorList>
    </citation>
    <scope>NUCLEOTIDE SEQUENCE [LARGE SCALE GENOMIC DNA]</scope>
</reference>
<protein>
    <submittedName>
        <fullName evidence="2">Uncharacterized protein</fullName>
    </submittedName>
</protein>
<dbReference type="AlphaFoldDB" id="A0A1M4IJH4"/>
<dbReference type="EMBL" id="FLUK01000144">
    <property type="protein sequence ID" value="SBV87911.1"/>
    <property type="molecule type" value="Genomic_DNA"/>
</dbReference>
<feature type="compositionally biased region" description="Polar residues" evidence="1">
    <location>
        <begin position="43"/>
        <end position="56"/>
    </location>
</feature>
<sequence>MHSSGVTVTLSSHEPSRVTASTIASERMYSLVLVWPKKNGENASTMTSEEVSNGSASVRPAASQACRRSSQAARRRSMSSAMTMPLSTSSPSARMIAAIDTVCSSTLSARIAISVPRMVSGTIAPTIRPVRQPRNSITTAITMSTVSPMTWCILPISRSTTSAWNVTTCCEKPTGSIRAVSPSFCRSAWPTCAML</sequence>
<accession>A0A1M4IJH4</accession>
<evidence type="ECO:0000313" key="3">
    <source>
        <dbReference type="Proteomes" id="UP000184997"/>
    </source>
</evidence>
<feature type="region of interest" description="Disordered" evidence="1">
    <location>
        <begin position="43"/>
        <end position="87"/>
    </location>
</feature>
<name>A0A1M4IJH4_9XANT</name>
<feature type="compositionally biased region" description="Low complexity" evidence="1">
    <location>
        <begin position="59"/>
        <end position="82"/>
    </location>
</feature>
<organism evidence="2 3">
    <name type="scientific">Xanthomonas graminis pv. graminis</name>
    <dbReference type="NCBI Taxonomy" id="134874"/>
    <lineage>
        <taxon>Bacteria</taxon>
        <taxon>Pseudomonadati</taxon>
        <taxon>Pseudomonadota</taxon>
        <taxon>Gammaproteobacteria</taxon>
        <taxon>Lysobacterales</taxon>
        <taxon>Lysobacteraceae</taxon>
        <taxon>Xanthomonas</taxon>
        <taxon>Xanthomonas translucens group</taxon>
        <taxon>Xanthomonas graminis</taxon>
    </lineage>
</organism>
<evidence type="ECO:0000313" key="2">
    <source>
        <dbReference type="EMBL" id="SBV87911.1"/>
    </source>
</evidence>
<evidence type="ECO:0000256" key="1">
    <source>
        <dbReference type="SAM" id="MobiDB-lite"/>
    </source>
</evidence>
<gene>
    <name evidence="2" type="ORF">XTGNCPPB3709_1842</name>
</gene>
<dbReference type="Proteomes" id="UP000184997">
    <property type="component" value="Unassembled WGS sequence"/>
</dbReference>